<comment type="caution">
    <text evidence="1">The sequence shown here is derived from an EMBL/GenBank/DDBJ whole genome shotgun (WGS) entry which is preliminary data.</text>
</comment>
<organism evidence="1 2">
    <name type="scientific">Oceaniferula marina</name>
    <dbReference type="NCBI Taxonomy" id="2748318"/>
    <lineage>
        <taxon>Bacteria</taxon>
        <taxon>Pseudomonadati</taxon>
        <taxon>Verrucomicrobiota</taxon>
        <taxon>Verrucomicrobiia</taxon>
        <taxon>Verrucomicrobiales</taxon>
        <taxon>Verrucomicrobiaceae</taxon>
        <taxon>Oceaniferula</taxon>
    </lineage>
</organism>
<evidence type="ECO:0000313" key="1">
    <source>
        <dbReference type="EMBL" id="NWK55819.1"/>
    </source>
</evidence>
<gene>
    <name evidence="1" type="ORF">HW115_09370</name>
</gene>
<keyword evidence="2" id="KW-1185">Reference proteome</keyword>
<name>A0A851GF51_9BACT</name>
<dbReference type="RefSeq" id="WP_178932358.1">
    <property type="nucleotide sequence ID" value="NZ_JACBAZ010000003.1"/>
</dbReference>
<dbReference type="EMBL" id="JACBAZ010000003">
    <property type="protein sequence ID" value="NWK55819.1"/>
    <property type="molecule type" value="Genomic_DNA"/>
</dbReference>
<dbReference type="AlphaFoldDB" id="A0A851GF51"/>
<sequence>MKIKQSNILWAIGLGIAGLTLNAWSQENPFIKDTTKPVIQGDQRENLLILIEHILVPNALLDQWEQDHKKETISRAIAGQWLKDGKARLVHSSLQTSLGRERVSNRSLKELIFPTEFTQMGEGAWPRPHDFESRGAGYSEDVVLSINKKGKVVIQSVLECSSSKSSGRPFDALVDKTRKADDLLIPDFSVDRMDVCCESPLNESLLVGRLRLGHESERTRLIFVKTDVVQDGPLKQKPSSKKEAIRLDCKVVKVSHKAWSEQFSRKGLNHMRQQSWEWAQAGVLSGKASVVFDGSSVMRLKEIVRIEDVKEVVYATKYVPRELEGKAIAARTLESALAPADFETKKCGHTLEFMISGIENDMLDVACALDLVSHHGDTVSHRVKDGEHWVPDVTMPQFLSTRLMTRFRIGFGQYSLVSVMGGFNEDGRLNDMERLLVFVKVQ</sequence>
<reference evidence="1 2" key="1">
    <citation type="submission" date="2020-07" db="EMBL/GenBank/DDBJ databases">
        <title>Roseicoccus Jingziensis gen. nov., sp. nov., isolated from coastal seawater.</title>
        <authorList>
            <person name="Feng X."/>
        </authorList>
    </citation>
    <scope>NUCLEOTIDE SEQUENCE [LARGE SCALE GENOMIC DNA]</scope>
    <source>
        <strain evidence="1 2">N1E253</strain>
    </source>
</reference>
<accession>A0A851GF51</accession>
<proteinExistence type="predicted"/>
<evidence type="ECO:0000313" key="2">
    <source>
        <dbReference type="Proteomes" id="UP000557872"/>
    </source>
</evidence>
<protein>
    <submittedName>
        <fullName evidence="1">Uncharacterized protein</fullName>
    </submittedName>
</protein>
<dbReference type="Proteomes" id="UP000557872">
    <property type="component" value="Unassembled WGS sequence"/>
</dbReference>